<evidence type="ECO:0008006" key="3">
    <source>
        <dbReference type="Google" id="ProtNLM"/>
    </source>
</evidence>
<dbReference type="AlphaFoldDB" id="A0A285TMS6"/>
<dbReference type="OrthoDB" id="5918880at2"/>
<keyword evidence="2" id="KW-1185">Reference proteome</keyword>
<dbReference type="Proteomes" id="UP000219331">
    <property type="component" value="Unassembled WGS sequence"/>
</dbReference>
<dbReference type="STRING" id="538381.GCA_001696535_00621"/>
<organism evidence="1 2">
    <name type="scientific">Stappia indica</name>
    <dbReference type="NCBI Taxonomy" id="538381"/>
    <lineage>
        <taxon>Bacteria</taxon>
        <taxon>Pseudomonadati</taxon>
        <taxon>Pseudomonadota</taxon>
        <taxon>Alphaproteobacteria</taxon>
        <taxon>Hyphomicrobiales</taxon>
        <taxon>Stappiaceae</taxon>
        <taxon>Stappia</taxon>
    </lineage>
</organism>
<dbReference type="InterPro" id="IPR018912">
    <property type="entry name" value="DUF2478"/>
</dbReference>
<dbReference type="InterPro" id="IPR027417">
    <property type="entry name" value="P-loop_NTPase"/>
</dbReference>
<reference evidence="1 2" key="1">
    <citation type="submission" date="2017-08" db="EMBL/GenBank/DDBJ databases">
        <authorList>
            <person name="de Groot N.N."/>
        </authorList>
    </citation>
    <scope>NUCLEOTIDE SEQUENCE [LARGE SCALE GENOMIC DNA]</scope>
    <source>
        <strain evidence="1 2">USBA 352</strain>
    </source>
</reference>
<dbReference type="EMBL" id="OBML01000013">
    <property type="protein sequence ID" value="SOC24042.1"/>
    <property type="molecule type" value="Genomic_DNA"/>
</dbReference>
<evidence type="ECO:0000313" key="2">
    <source>
        <dbReference type="Proteomes" id="UP000219331"/>
    </source>
</evidence>
<gene>
    <name evidence="1" type="ORF">SAMN05421512_113141</name>
</gene>
<sequence length="173" mass="18145">MKLAYTTSPGRGDMDLVLARVAERLEGQGLRVLGVVQINSACADDRPCDMDVKVLPDGPLIRISQTLGTQSRGCRLDPQGLEQAVGETAARLASGGDVLLVNKFGKQEAEGRGFRDVIAEALAADMAVIVGVNGLNLPKFLEFCGDMATRLPAEVDAIAGWADAALAPVPEDA</sequence>
<dbReference type="RefSeq" id="WP_097176332.1">
    <property type="nucleotide sequence ID" value="NZ_OBML01000013.1"/>
</dbReference>
<dbReference type="Pfam" id="PF10649">
    <property type="entry name" value="DUF2478"/>
    <property type="match status" value="1"/>
</dbReference>
<proteinExistence type="predicted"/>
<dbReference type="Gene3D" id="3.40.50.300">
    <property type="entry name" value="P-loop containing nucleotide triphosphate hydrolases"/>
    <property type="match status" value="1"/>
</dbReference>
<name>A0A285TMS6_9HYPH</name>
<protein>
    <recommendedName>
        <fullName evidence="3">Nucleoside-triphosphatase THEP1</fullName>
    </recommendedName>
</protein>
<accession>A0A285TMS6</accession>
<evidence type="ECO:0000313" key="1">
    <source>
        <dbReference type="EMBL" id="SOC24042.1"/>
    </source>
</evidence>